<evidence type="ECO:0000313" key="1">
    <source>
        <dbReference type="EMBL" id="CAL8102157.1"/>
    </source>
</evidence>
<name>A0ABP1QGH5_9HEXA</name>
<sequence length="471" mass="54596">MDGHSRKSSISKAQQSLVHWYKTHQQGYIGTESVFGHTEEPEKEYVVEAKRYHKSCCPLCSPYLRFYMRVTKIRIFRHYIQSIFEETFKTIRWIDLPGGQQQAAVDRNYMMNYIWLMSFLTNDIDTGNKDSARHIRFRFEEVLINAETVGLLVQQYFEPLKHLGQNFTIIESIGELVQMKVPRLTVERKIFTLPLKPDDTILPGNQIRDFSKLLCYVRKESQVWSKFRTLPESDKVDIVTKGLTDISDNLKELKTILKSPLKGLRAATRGCTAMLTHRPTLVRHVRKLKTSAKGILNRNRPDGFENEDKKIVAALLTEISSHYGYVMRFGEMIVEEVWDIILMIRLSYNFLKESPQNSLNIASHEAVMLSKFKQRKVKKLLRASNFTLEDFYRTECPDTLRKLPVVIQSRNTELSLHLQGHRNTSKSKASTTVKRFTIMKRMTAAAVERRPNSQTSIHNGQNGLLFVSEGE</sequence>
<dbReference type="EMBL" id="CAXLJM020000033">
    <property type="protein sequence ID" value="CAL8102157.1"/>
    <property type="molecule type" value="Genomic_DNA"/>
</dbReference>
<proteinExistence type="predicted"/>
<protein>
    <submittedName>
        <fullName evidence="1">Uncharacterized protein</fullName>
    </submittedName>
</protein>
<accession>A0ABP1QGH5</accession>
<keyword evidence="2" id="KW-1185">Reference proteome</keyword>
<organism evidence="1 2">
    <name type="scientific">Orchesella dallaii</name>
    <dbReference type="NCBI Taxonomy" id="48710"/>
    <lineage>
        <taxon>Eukaryota</taxon>
        <taxon>Metazoa</taxon>
        <taxon>Ecdysozoa</taxon>
        <taxon>Arthropoda</taxon>
        <taxon>Hexapoda</taxon>
        <taxon>Collembola</taxon>
        <taxon>Entomobryomorpha</taxon>
        <taxon>Entomobryoidea</taxon>
        <taxon>Orchesellidae</taxon>
        <taxon>Orchesellinae</taxon>
        <taxon>Orchesella</taxon>
    </lineage>
</organism>
<comment type="caution">
    <text evidence="1">The sequence shown here is derived from an EMBL/GenBank/DDBJ whole genome shotgun (WGS) entry which is preliminary data.</text>
</comment>
<evidence type="ECO:0000313" key="2">
    <source>
        <dbReference type="Proteomes" id="UP001642540"/>
    </source>
</evidence>
<dbReference type="Proteomes" id="UP001642540">
    <property type="component" value="Unassembled WGS sequence"/>
</dbReference>
<gene>
    <name evidence="1" type="ORF">ODALV1_LOCUS11066</name>
</gene>
<reference evidence="1 2" key="1">
    <citation type="submission" date="2024-08" db="EMBL/GenBank/DDBJ databases">
        <authorList>
            <person name="Cucini C."/>
            <person name="Frati F."/>
        </authorList>
    </citation>
    <scope>NUCLEOTIDE SEQUENCE [LARGE SCALE GENOMIC DNA]</scope>
</reference>